<protein>
    <submittedName>
        <fullName evidence="2">Uncharacterized protein</fullName>
    </submittedName>
</protein>
<name>A0AAD7KLJ2_9AGAR</name>
<keyword evidence="3" id="KW-1185">Reference proteome</keyword>
<reference evidence="2" key="1">
    <citation type="submission" date="2023-03" db="EMBL/GenBank/DDBJ databases">
        <title>Massive genome expansion in bonnet fungi (Mycena s.s.) driven by repeated elements and novel gene families across ecological guilds.</title>
        <authorList>
            <consortium name="Lawrence Berkeley National Laboratory"/>
            <person name="Harder C.B."/>
            <person name="Miyauchi S."/>
            <person name="Viragh M."/>
            <person name="Kuo A."/>
            <person name="Thoen E."/>
            <person name="Andreopoulos B."/>
            <person name="Lu D."/>
            <person name="Skrede I."/>
            <person name="Drula E."/>
            <person name="Henrissat B."/>
            <person name="Morin E."/>
            <person name="Kohler A."/>
            <person name="Barry K."/>
            <person name="LaButti K."/>
            <person name="Morin E."/>
            <person name="Salamov A."/>
            <person name="Lipzen A."/>
            <person name="Mereny Z."/>
            <person name="Hegedus B."/>
            <person name="Baldrian P."/>
            <person name="Stursova M."/>
            <person name="Weitz H."/>
            <person name="Taylor A."/>
            <person name="Grigoriev I.V."/>
            <person name="Nagy L.G."/>
            <person name="Martin F."/>
            <person name="Kauserud H."/>
        </authorList>
    </citation>
    <scope>NUCLEOTIDE SEQUENCE</scope>
    <source>
        <strain evidence="2">CBHHK182m</strain>
    </source>
</reference>
<feature type="compositionally biased region" description="Basic and acidic residues" evidence="1">
    <location>
        <begin position="20"/>
        <end position="35"/>
    </location>
</feature>
<dbReference type="AlphaFoldDB" id="A0AAD7KLJ2"/>
<sequence length="230" mass="25746">MILPSPSDIAPNSGIPFDFQDSKRSPPASDYEKSYRSVRRPSAPITYEFTPLPSNSMLLAPPPNVKDSQRPYHITVSLNCFTPSSYITIVRKNSWDGELVGDFEIGTNARNPGTLCLRGNEYPISELLQPQLNVFRTTWDWKVKNFGPENPLMLYWDDYGGGGALTCYSSQDRDSAHLLAKFTPRTTLRRQGQPLEPPKLLVTPSGHLLFDDLLLSALLIERMRTAPSSS</sequence>
<dbReference type="EMBL" id="JARKIB010000001">
    <property type="protein sequence ID" value="KAJ7786491.1"/>
    <property type="molecule type" value="Genomic_DNA"/>
</dbReference>
<gene>
    <name evidence="2" type="ORF">B0H16DRAFT_1490644</name>
</gene>
<evidence type="ECO:0000313" key="3">
    <source>
        <dbReference type="Proteomes" id="UP001215598"/>
    </source>
</evidence>
<proteinExistence type="predicted"/>
<evidence type="ECO:0000313" key="2">
    <source>
        <dbReference type="EMBL" id="KAJ7786491.1"/>
    </source>
</evidence>
<accession>A0AAD7KLJ2</accession>
<evidence type="ECO:0000256" key="1">
    <source>
        <dbReference type="SAM" id="MobiDB-lite"/>
    </source>
</evidence>
<feature type="region of interest" description="Disordered" evidence="1">
    <location>
        <begin position="1"/>
        <end position="37"/>
    </location>
</feature>
<comment type="caution">
    <text evidence="2">The sequence shown here is derived from an EMBL/GenBank/DDBJ whole genome shotgun (WGS) entry which is preliminary data.</text>
</comment>
<dbReference type="Proteomes" id="UP001215598">
    <property type="component" value="Unassembled WGS sequence"/>
</dbReference>
<organism evidence="2 3">
    <name type="scientific">Mycena metata</name>
    <dbReference type="NCBI Taxonomy" id="1033252"/>
    <lineage>
        <taxon>Eukaryota</taxon>
        <taxon>Fungi</taxon>
        <taxon>Dikarya</taxon>
        <taxon>Basidiomycota</taxon>
        <taxon>Agaricomycotina</taxon>
        <taxon>Agaricomycetes</taxon>
        <taxon>Agaricomycetidae</taxon>
        <taxon>Agaricales</taxon>
        <taxon>Marasmiineae</taxon>
        <taxon>Mycenaceae</taxon>
        <taxon>Mycena</taxon>
    </lineage>
</organism>